<evidence type="ECO:0000313" key="8">
    <source>
        <dbReference type="RefSeq" id="XP_015586170.1"/>
    </source>
</evidence>
<dbReference type="SUPFAM" id="SSF48452">
    <property type="entry name" value="TPR-like"/>
    <property type="match status" value="1"/>
</dbReference>
<evidence type="ECO:0000256" key="4">
    <source>
        <dbReference type="PROSITE-ProRule" id="PRU00277"/>
    </source>
</evidence>
<evidence type="ECO:0000256" key="5">
    <source>
        <dbReference type="PROSITE-ProRule" id="PRU00339"/>
    </source>
</evidence>
<keyword evidence="4" id="KW-0697">Rotamase</keyword>
<dbReference type="InterPro" id="IPR019734">
    <property type="entry name" value="TPR_rpt"/>
</dbReference>
<dbReference type="GO" id="GO:0007283">
    <property type="term" value="P:spermatogenesis"/>
    <property type="evidence" value="ECO:0007669"/>
    <property type="project" value="TreeGrafter"/>
</dbReference>
<dbReference type="KEGG" id="ccin:107263459"/>
<evidence type="ECO:0000313" key="7">
    <source>
        <dbReference type="Proteomes" id="UP000694920"/>
    </source>
</evidence>
<protein>
    <recommendedName>
        <fullName evidence="4">peptidylprolyl isomerase</fullName>
        <ecNumber evidence="4">5.2.1.8</ecNumber>
    </recommendedName>
</protein>
<dbReference type="InterPro" id="IPR042282">
    <property type="entry name" value="FKBP6/shu"/>
</dbReference>
<dbReference type="AlphaFoldDB" id="A0AAJ7BHG9"/>
<name>A0AAJ7BHG9_CEPCN</name>
<dbReference type="PANTHER" id="PTHR46674:SF1">
    <property type="entry name" value="INACTIVE PEPTIDYL-PROLYL CIS-TRANS ISOMERASE FKBP6"/>
    <property type="match status" value="1"/>
</dbReference>
<dbReference type="InterPro" id="IPR001179">
    <property type="entry name" value="PPIase_FKBP_dom"/>
</dbReference>
<dbReference type="PROSITE" id="PS50005">
    <property type="entry name" value="TPR"/>
    <property type="match status" value="1"/>
</dbReference>
<dbReference type="GO" id="GO:0051879">
    <property type="term" value="F:Hsp90 protein binding"/>
    <property type="evidence" value="ECO:0007669"/>
    <property type="project" value="TreeGrafter"/>
</dbReference>
<feature type="domain" description="PPIase FKBP-type" evidence="6">
    <location>
        <begin position="111"/>
        <end position="200"/>
    </location>
</feature>
<dbReference type="GO" id="GO:0005737">
    <property type="term" value="C:cytoplasm"/>
    <property type="evidence" value="ECO:0007669"/>
    <property type="project" value="TreeGrafter"/>
</dbReference>
<dbReference type="Proteomes" id="UP000694920">
    <property type="component" value="Unplaced"/>
</dbReference>
<sequence length="443" mass="50768">MVSLVEGSSLKDLMTGGGITFEVDKDFQDLGDDEEYGYKDDVRLTNEDLLKLLNMNDFCDEDVESNDERQVVLPFGSSFDKLKQQMTDLTGDGKVMKVVRQNGVGEIIPCNAQVTIKYIGYFEYQDEPFDSTYNNRNAYTLNLSCGECIVGLEIGIRSMRKHEVAHFIIHPDLAFGKMGCLPRIPPNEDVLFAVHVVDFIEKAAAEVEECLTYEEKRMFFRVVNRVKDQMVIAGQNFKKQKTRQAIRDYRKVVVWLETAQLNNDEEEKEMNRLLSRAYTNLAVCFNKEGMGRQACMACNSVPIPTAKTHFNYGRALLKIGEYTRALEKLKIANKMEPRNKDVIQEIQLVNEKQSKYLEIEKKLWSKCVDGSRHERVSQDFTNGAKQLCEAFAHDTNLMRQPLPESLTKPEEKCVREQAALLGLNVTSHIRYGKEIVYLSKPQY</sequence>
<comment type="similarity">
    <text evidence="1">Belongs to the FKBP6 family.</text>
</comment>
<gene>
    <name evidence="8" type="primary">LOC107263459</name>
</gene>
<evidence type="ECO:0000256" key="3">
    <source>
        <dbReference type="ARBA" id="ARBA00022803"/>
    </source>
</evidence>
<evidence type="ECO:0000256" key="2">
    <source>
        <dbReference type="ARBA" id="ARBA00022737"/>
    </source>
</evidence>
<dbReference type="GO" id="GO:0003755">
    <property type="term" value="F:peptidyl-prolyl cis-trans isomerase activity"/>
    <property type="evidence" value="ECO:0007669"/>
    <property type="project" value="UniProtKB-KW"/>
</dbReference>
<evidence type="ECO:0000256" key="1">
    <source>
        <dbReference type="ARBA" id="ARBA00009648"/>
    </source>
</evidence>
<dbReference type="InterPro" id="IPR011990">
    <property type="entry name" value="TPR-like_helical_dom_sf"/>
</dbReference>
<dbReference type="Gene3D" id="3.10.50.40">
    <property type="match status" value="1"/>
</dbReference>
<proteinExistence type="inferred from homology"/>
<dbReference type="CTD" id="45360"/>
<keyword evidence="7" id="KW-1185">Reference proteome</keyword>
<organism evidence="7 8">
    <name type="scientific">Cephus cinctus</name>
    <name type="common">Wheat stem sawfly</name>
    <dbReference type="NCBI Taxonomy" id="211228"/>
    <lineage>
        <taxon>Eukaryota</taxon>
        <taxon>Metazoa</taxon>
        <taxon>Ecdysozoa</taxon>
        <taxon>Arthropoda</taxon>
        <taxon>Hexapoda</taxon>
        <taxon>Insecta</taxon>
        <taxon>Pterygota</taxon>
        <taxon>Neoptera</taxon>
        <taxon>Endopterygota</taxon>
        <taxon>Hymenoptera</taxon>
        <taxon>Cephoidea</taxon>
        <taxon>Cephidae</taxon>
        <taxon>Cephus</taxon>
    </lineage>
</organism>
<dbReference type="GO" id="GO:0034587">
    <property type="term" value="P:piRNA processing"/>
    <property type="evidence" value="ECO:0007669"/>
    <property type="project" value="TreeGrafter"/>
</dbReference>
<dbReference type="PROSITE" id="PS50059">
    <property type="entry name" value="FKBP_PPIASE"/>
    <property type="match status" value="1"/>
</dbReference>
<dbReference type="EC" id="5.2.1.8" evidence="4"/>
<feature type="repeat" description="TPR" evidence="5">
    <location>
        <begin position="306"/>
        <end position="339"/>
    </location>
</feature>
<evidence type="ECO:0000259" key="6">
    <source>
        <dbReference type="PROSITE" id="PS50059"/>
    </source>
</evidence>
<dbReference type="Pfam" id="PF00254">
    <property type="entry name" value="FKBP_C"/>
    <property type="match status" value="1"/>
</dbReference>
<dbReference type="InterPro" id="IPR046357">
    <property type="entry name" value="PPIase_dom_sf"/>
</dbReference>
<keyword evidence="4 8" id="KW-0413">Isomerase</keyword>
<dbReference type="SUPFAM" id="SSF54534">
    <property type="entry name" value="FKBP-like"/>
    <property type="match status" value="1"/>
</dbReference>
<dbReference type="Gene3D" id="1.25.40.10">
    <property type="entry name" value="Tetratricopeptide repeat domain"/>
    <property type="match status" value="1"/>
</dbReference>
<keyword evidence="3 5" id="KW-0802">TPR repeat</keyword>
<dbReference type="GeneID" id="107263459"/>
<dbReference type="PANTHER" id="PTHR46674">
    <property type="entry name" value="INACTIVE PEPTIDYL-PROLYL CIS-TRANS ISOMERASE FKBP6"/>
    <property type="match status" value="1"/>
</dbReference>
<accession>A0AAJ7BHG9</accession>
<keyword evidence="2" id="KW-0677">Repeat</keyword>
<reference evidence="8" key="1">
    <citation type="submission" date="2025-08" db="UniProtKB">
        <authorList>
            <consortium name="RefSeq"/>
        </authorList>
    </citation>
    <scope>IDENTIFICATION</scope>
</reference>
<dbReference type="RefSeq" id="XP_015586170.1">
    <property type="nucleotide sequence ID" value="XM_015730684.2"/>
</dbReference>
<comment type="catalytic activity">
    <reaction evidence="4">
        <text>[protein]-peptidylproline (omega=180) = [protein]-peptidylproline (omega=0)</text>
        <dbReference type="Rhea" id="RHEA:16237"/>
        <dbReference type="Rhea" id="RHEA-COMP:10747"/>
        <dbReference type="Rhea" id="RHEA-COMP:10748"/>
        <dbReference type="ChEBI" id="CHEBI:83833"/>
        <dbReference type="ChEBI" id="CHEBI:83834"/>
        <dbReference type="EC" id="5.2.1.8"/>
    </reaction>
</comment>